<evidence type="ECO:0000313" key="4">
    <source>
        <dbReference type="Proteomes" id="UP000315460"/>
    </source>
</evidence>
<evidence type="ECO:0000313" key="3">
    <source>
        <dbReference type="EMBL" id="SMO56038.1"/>
    </source>
</evidence>
<keyword evidence="1" id="KW-0812">Transmembrane</keyword>
<reference evidence="3 4" key="1">
    <citation type="submission" date="2017-05" db="EMBL/GenBank/DDBJ databases">
        <authorList>
            <person name="Varghese N."/>
            <person name="Submissions S."/>
        </authorList>
    </citation>
    <scope>NUCLEOTIDE SEQUENCE [LARGE SCALE GENOMIC DNA]</scope>
    <source>
        <strain evidence="3 4">DSM 45139</strain>
    </source>
</reference>
<sequence length="68" mass="6618">MVAVGALLGFAAHLLNAMPDLAADAATGVRGLPHGLAPTTVPLLAAPTFVAATVVAVFGSRTPPTAAQ</sequence>
<name>A0ABY1MYZ4_9ACTN</name>
<proteinExistence type="predicted"/>
<organism evidence="3 4">
    <name type="scientific">Dietzia kunjamensis subsp. schimae</name>
    <dbReference type="NCBI Taxonomy" id="498198"/>
    <lineage>
        <taxon>Bacteria</taxon>
        <taxon>Bacillati</taxon>
        <taxon>Actinomycetota</taxon>
        <taxon>Actinomycetes</taxon>
        <taxon>Mycobacteriales</taxon>
        <taxon>Dietziaceae</taxon>
        <taxon>Dietzia</taxon>
    </lineage>
</organism>
<keyword evidence="2" id="KW-0732">Signal</keyword>
<protein>
    <submittedName>
        <fullName evidence="3">Uncharacterized protein</fullName>
    </submittedName>
</protein>
<keyword evidence="1" id="KW-1133">Transmembrane helix</keyword>
<dbReference type="RefSeq" id="WP_241729286.1">
    <property type="nucleotide sequence ID" value="NZ_BAAAQH010000005.1"/>
</dbReference>
<accession>A0ABY1MYZ4</accession>
<dbReference type="Proteomes" id="UP000315460">
    <property type="component" value="Unassembled WGS sequence"/>
</dbReference>
<evidence type="ECO:0000256" key="1">
    <source>
        <dbReference type="SAM" id="Phobius"/>
    </source>
</evidence>
<comment type="caution">
    <text evidence="3">The sequence shown here is derived from an EMBL/GenBank/DDBJ whole genome shotgun (WGS) entry which is preliminary data.</text>
</comment>
<feature type="transmembrane region" description="Helical" evidence="1">
    <location>
        <begin position="41"/>
        <end position="59"/>
    </location>
</feature>
<dbReference type="EMBL" id="FXTG01000002">
    <property type="protein sequence ID" value="SMO56038.1"/>
    <property type="molecule type" value="Genomic_DNA"/>
</dbReference>
<feature type="chain" id="PRO_5045699365" evidence="2">
    <location>
        <begin position="23"/>
        <end position="68"/>
    </location>
</feature>
<evidence type="ECO:0000256" key="2">
    <source>
        <dbReference type="SAM" id="SignalP"/>
    </source>
</evidence>
<gene>
    <name evidence="3" type="ORF">SAMN06265174_102325</name>
</gene>
<keyword evidence="4" id="KW-1185">Reference proteome</keyword>
<keyword evidence="1" id="KW-0472">Membrane</keyword>
<feature type="signal peptide" evidence="2">
    <location>
        <begin position="1"/>
        <end position="22"/>
    </location>
</feature>